<dbReference type="GO" id="GO:0004222">
    <property type="term" value="F:metalloendopeptidase activity"/>
    <property type="evidence" value="ECO:0007669"/>
    <property type="project" value="TreeGrafter"/>
</dbReference>
<protein>
    <submittedName>
        <fullName evidence="5">Multiple EGF-like-domain protein 3</fullName>
    </submittedName>
</protein>
<dbReference type="InterPro" id="IPR043543">
    <property type="entry name" value="PAPPA/PAPPA2"/>
</dbReference>
<reference evidence="5 6" key="1">
    <citation type="submission" date="2015-08" db="EMBL/GenBank/DDBJ databases">
        <authorList>
            <person name="Babu N.S."/>
            <person name="Beckwith C.J."/>
            <person name="Beseler K.G."/>
            <person name="Brison A."/>
            <person name="Carone J.V."/>
            <person name="Caskin T.P."/>
            <person name="Diamond M."/>
            <person name="Durham M.E."/>
            <person name="Foxe J.M."/>
            <person name="Go M."/>
            <person name="Henderson B.A."/>
            <person name="Jones I.B."/>
            <person name="McGettigan J.A."/>
            <person name="Micheletti S.J."/>
            <person name="Nasrallah M.E."/>
            <person name="Ortiz D."/>
            <person name="Piller C.R."/>
            <person name="Privatt S.R."/>
            <person name="Schneider S.L."/>
            <person name="Sharp S."/>
            <person name="Smith T.C."/>
            <person name="Stanton J.D."/>
            <person name="Ullery H.E."/>
            <person name="Wilson R.J."/>
            <person name="Serrano M.G."/>
            <person name="Buck G."/>
            <person name="Lee V."/>
            <person name="Wang Y."/>
            <person name="Carvalho R."/>
            <person name="Voegtly L."/>
            <person name="Shi R."/>
            <person name="Duckworth R."/>
            <person name="Johnson A."/>
            <person name="Loviza R."/>
            <person name="Walstead R."/>
            <person name="Shah Z."/>
            <person name="Kiflezghi M."/>
            <person name="Wade K."/>
            <person name="Ball S.L."/>
            <person name="Bradley K.W."/>
            <person name="Asai D.J."/>
            <person name="Bowman C.A."/>
            <person name="Russell D.A."/>
            <person name="Pope W.H."/>
            <person name="Jacobs-Sera D."/>
            <person name="Hendrix R.W."/>
            <person name="Hatfull G.F."/>
        </authorList>
    </citation>
    <scope>NUCLEOTIDE SEQUENCE [LARGE SCALE GENOMIC DNA]</scope>
    <source>
        <strain evidence="5 6">DSM 27648</strain>
    </source>
</reference>
<name>A0A0K1Q2J6_9BACT</name>
<dbReference type="GO" id="GO:0005615">
    <property type="term" value="C:extracellular space"/>
    <property type="evidence" value="ECO:0007669"/>
    <property type="project" value="TreeGrafter"/>
</dbReference>
<proteinExistence type="predicted"/>
<dbReference type="EMBL" id="CP012333">
    <property type="protein sequence ID" value="AKU99988.1"/>
    <property type="molecule type" value="Genomic_DNA"/>
</dbReference>
<keyword evidence="6" id="KW-1185">Reference proteome</keyword>
<dbReference type="Pfam" id="PF13948">
    <property type="entry name" value="DUF4215"/>
    <property type="match status" value="3"/>
</dbReference>
<keyword evidence="3" id="KW-1015">Disulfide bond</keyword>
<evidence type="ECO:0000256" key="4">
    <source>
        <dbReference type="SAM" id="MobiDB-lite"/>
    </source>
</evidence>
<sequence length="904" mass="90070">MLACAANQTNVDDEPSPDAGTPDTPLATPDAGGTTPTSPPEKPDADAGQPVPDDEQCGDGHVGKGEQCDDGNNASGDGCSATCTVESAGPADLCPGTAISLSGTGADPRKGSVTGTTAMTYGQYSGTCGGGNGKEAVYVVTSDVTGLLTAKLTSVFDSLLYARRTCDDAKTEASCNDTAGNQGGEQIKIAVSQNQPVYLFVDGYAASSGDFTLDIQVDTAFCGNGIAEAPEVCDDGNTLAGDGCAADCTFEAGGILDDCPGQGFVISGTGTAPRKVSFAGTTTGLKSNTVSPLLCTGAGYNTIYSITPDVNGSLTAKLVASYDNATLHIRTECDVADTQLDCKEATDPLQVLEITVPAVAGLPHYVVVDSSSSTYNGAYALDVTLTPATCGNKVLDGAEQCDDGNTTAGDGCGADCKLEPVPPGTDNCPGAALPLAADVGGTYSGVVTGSTANLAADLKPKTAQGGCSTANTAKDAVYVVTSPISGKLTATVSGSFDSMVYVRTACDADAAAFTDLACAGSIDGNGAETLTAPILANTPVYVVVDGEATAAAGVFELRLSVAPGTCGNGELEGGETCDDGNQADGDGCSAACQLEAVTGHDTCANAEAIALAAVGDGTYSATVVSGTTNLTHDQTFTGCASAGRDAIYQIVAPIDGVVTASVPVAGFNVSLGARTAATCPTSTTGTAPLVCANASSDDGLEEISFSVVAGQTYDLIVDGTTATEFGPFTMLVRVRPPGCGDGLLSGTESCDDGNLVTGDGCSPTCTVETLAGIDTCPGYTMSLTGTGTEPRVGVLTIDTSGLVANYAGSCGGSSKDGVVVVVPPIDGKLTAKLTGITDQPVLYVRTGCNDPTTEKACDDDQPNASTTSRDISISGVKAGTPYYLFVDGYNGSAGVARLNVTVTP</sequence>
<feature type="compositionally biased region" description="Polar residues" evidence="4">
    <location>
        <begin position="1"/>
        <end position="10"/>
    </location>
</feature>
<gene>
    <name evidence="5" type="ORF">AKJ09_06652</name>
</gene>
<dbReference type="STRING" id="1391654.AKJ09_06652"/>
<keyword evidence="1" id="KW-0732">Signal</keyword>
<organism evidence="5 6">
    <name type="scientific">Labilithrix luteola</name>
    <dbReference type="NCBI Taxonomy" id="1391654"/>
    <lineage>
        <taxon>Bacteria</taxon>
        <taxon>Pseudomonadati</taxon>
        <taxon>Myxococcota</taxon>
        <taxon>Polyangia</taxon>
        <taxon>Polyangiales</taxon>
        <taxon>Labilitrichaceae</taxon>
        <taxon>Labilithrix</taxon>
    </lineage>
</organism>
<accession>A0A0K1Q2J6</accession>
<dbReference type="Proteomes" id="UP000064967">
    <property type="component" value="Chromosome"/>
</dbReference>
<evidence type="ECO:0000256" key="2">
    <source>
        <dbReference type="ARBA" id="ARBA00022737"/>
    </source>
</evidence>
<dbReference type="PANTHER" id="PTHR46130:SF3">
    <property type="entry name" value="CHROMOSOME UNDETERMINED SCAFFOLD_33, WHOLE GENOME SHOTGUN SEQUENCE"/>
    <property type="match status" value="1"/>
</dbReference>
<dbReference type="GO" id="GO:0007166">
    <property type="term" value="P:cell surface receptor signaling pathway"/>
    <property type="evidence" value="ECO:0007669"/>
    <property type="project" value="TreeGrafter"/>
</dbReference>
<keyword evidence="2" id="KW-0677">Repeat</keyword>
<evidence type="ECO:0000313" key="6">
    <source>
        <dbReference type="Proteomes" id="UP000064967"/>
    </source>
</evidence>
<dbReference type="AlphaFoldDB" id="A0A0K1Q2J6"/>
<dbReference type="PATRIC" id="fig|1391654.3.peg.6748"/>
<evidence type="ECO:0000256" key="1">
    <source>
        <dbReference type="ARBA" id="ARBA00022729"/>
    </source>
</evidence>
<dbReference type="GO" id="GO:0006508">
    <property type="term" value="P:proteolysis"/>
    <property type="evidence" value="ECO:0007669"/>
    <property type="project" value="TreeGrafter"/>
</dbReference>
<dbReference type="KEGG" id="llu:AKJ09_06652"/>
<dbReference type="InterPro" id="IPR011936">
    <property type="entry name" value="Myxo_disulph_rpt"/>
</dbReference>
<dbReference type="NCBIfam" id="TIGR02232">
    <property type="entry name" value="myxo_disulf_rpt"/>
    <property type="match status" value="5"/>
</dbReference>
<evidence type="ECO:0000313" key="5">
    <source>
        <dbReference type="EMBL" id="AKU99988.1"/>
    </source>
</evidence>
<dbReference type="PANTHER" id="PTHR46130">
    <property type="entry name" value="LAMGL DOMAIN-CONTAINING PROTEIN"/>
    <property type="match status" value="1"/>
</dbReference>
<evidence type="ECO:0000256" key="3">
    <source>
        <dbReference type="ARBA" id="ARBA00023157"/>
    </source>
</evidence>
<feature type="region of interest" description="Disordered" evidence="4">
    <location>
        <begin position="1"/>
        <end position="69"/>
    </location>
</feature>